<evidence type="ECO:0008006" key="4">
    <source>
        <dbReference type="Google" id="ProtNLM"/>
    </source>
</evidence>
<evidence type="ECO:0000256" key="1">
    <source>
        <dbReference type="SAM" id="SignalP"/>
    </source>
</evidence>
<feature type="signal peptide" evidence="1">
    <location>
        <begin position="1"/>
        <end position="18"/>
    </location>
</feature>
<evidence type="ECO:0000313" key="3">
    <source>
        <dbReference type="Proteomes" id="UP000294847"/>
    </source>
</evidence>
<protein>
    <recommendedName>
        <fullName evidence="4">Secreted protein</fullName>
    </recommendedName>
</protein>
<feature type="chain" id="PRO_5020192160" description="Secreted protein" evidence="1">
    <location>
        <begin position="19"/>
        <end position="116"/>
    </location>
</feature>
<dbReference type="AlphaFoldDB" id="A0A4P7NEC1"/>
<evidence type="ECO:0000313" key="2">
    <source>
        <dbReference type="EMBL" id="QBZ60182.1"/>
    </source>
</evidence>
<sequence>MELKTALLAMASIVAVSAGKDVDPNVYDMDRPCRLDLYELVHTKPGLTSWSWVHRFNGDARRASVFRAIGYRCSVDYNCKNFHCEKLTSWRWRKKSIDMTKKYRESGLPPITHIDP</sequence>
<dbReference type="Proteomes" id="UP000294847">
    <property type="component" value="Chromosome 4"/>
</dbReference>
<proteinExistence type="predicted"/>
<name>A0A4P7NEC1_PYROR</name>
<reference evidence="2 3" key="1">
    <citation type="journal article" date="2019" name="Mol. Biol. Evol.">
        <title>Blast fungal genomes show frequent chromosomal changes, gene gains and losses, and effector gene turnover.</title>
        <authorList>
            <person name="Gomez Luciano L.B."/>
            <person name="Jason Tsai I."/>
            <person name="Chuma I."/>
            <person name="Tosa Y."/>
            <person name="Chen Y.H."/>
            <person name="Li J.Y."/>
            <person name="Li M.Y."/>
            <person name="Jade Lu M.Y."/>
            <person name="Nakayashiki H."/>
            <person name="Li W.H."/>
        </authorList>
    </citation>
    <scope>NUCLEOTIDE SEQUENCE [LARGE SCALE GENOMIC DNA]</scope>
    <source>
        <strain evidence="2">MZ5-1-6</strain>
    </source>
</reference>
<dbReference type="EMBL" id="CP034207">
    <property type="protein sequence ID" value="QBZ60182.1"/>
    <property type="molecule type" value="Genomic_DNA"/>
</dbReference>
<gene>
    <name evidence="2" type="ORF">PoMZ_07120</name>
</gene>
<keyword evidence="1" id="KW-0732">Signal</keyword>
<organism evidence="2 3">
    <name type="scientific">Pyricularia oryzae</name>
    <name type="common">Rice blast fungus</name>
    <name type="synonym">Magnaporthe oryzae</name>
    <dbReference type="NCBI Taxonomy" id="318829"/>
    <lineage>
        <taxon>Eukaryota</taxon>
        <taxon>Fungi</taxon>
        <taxon>Dikarya</taxon>
        <taxon>Ascomycota</taxon>
        <taxon>Pezizomycotina</taxon>
        <taxon>Sordariomycetes</taxon>
        <taxon>Sordariomycetidae</taxon>
        <taxon>Magnaporthales</taxon>
        <taxon>Pyriculariaceae</taxon>
        <taxon>Pyricularia</taxon>
    </lineage>
</organism>
<accession>A0A4P7NEC1</accession>